<dbReference type="EMBL" id="SGIU01000001">
    <property type="protein sequence ID" value="TAI48984.1"/>
    <property type="molecule type" value="Genomic_DNA"/>
</dbReference>
<proteinExistence type="predicted"/>
<evidence type="ECO:0000313" key="2">
    <source>
        <dbReference type="Proteomes" id="UP000291981"/>
    </source>
</evidence>
<keyword evidence="2" id="KW-1185">Reference proteome</keyword>
<gene>
    <name evidence="1" type="ORF">EW142_04090</name>
</gene>
<sequence length="188" mass="21927">MRVISGQTMHDIAKKFTPGSHAGYFMVETSENLYAEDDTRLMDAVEVVQLIQSVYKVNKILKNLGESQMVDVEVFQRVIDRILNPEFQLSEVHVERFYSELKKLEKFSRTVEAISTIQFNLTSRIEYTVLGLSYKEIIKIRKSTSNGDFDEAYFNFYVAYVQGRMEYSKFIYSVRSYLATFEKILKGN</sequence>
<name>A0A4Q8QGF7_9FLAO</name>
<dbReference type="OrthoDB" id="9883771at2"/>
<evidence type="ECO:0000313" key="1">
    <source>
        <dbReference type="EMBL" id="TAI48984.1"/>
    </source>
</evidence>
<dbReference type="RefSeq" id="WP_130610023.1">
    <property type="nucleotide sequence ID" value="NZ_SGIU01000001.1"/>
</dbReference>
<dbReference type="Proteomes" id="UP000291981">
    <property type="component" value="Unassembled WGS sequence"/>
</dbReference>
<organism evidence="1 2">
    <name type="scientific">Flagellimonas allohymeniacidonis</name>
    <dbReference type="NCBI Taxonomy" id="2517819"/>
    <lineage>
        <taxon>Bacteria</taxon>
        <taxon>Pseudomonadati</taxon>
        <taxon>Bacteroidota</taxon>
        <taxon>Flavobacteriia</taxon>
        <taxon>Flavobacteriales</taxon>
        <taxon>Flavobacteriaceae</taxon>
        <taxon>Flagellimonas</taxon>
    </lineage>
</organism>
<dbReference type="AlphaFoldDB" id="A0A4Q8QGF7"/>
<comment type="caution">
    <text evidence="1">The sequence shown here is derived from an EMBL/GenBank/DDBJ whole genome shotgun (WGS) entry which is preliminary data.</text>
</comment>
<accession>A0A4Q8QGF7</accession>
<protein>
    <submittedName>
        <fullName evidence="1">Uncharacterized protein</fullName>
    </submittedName>
</protein>
<reference evidence="1 2" key="1">
    <citation type="submission" date="2019-02" db="EMBL/GenBank/DDBJ databases">
        <title>Draft genome sequence of Muricauda sp. 176CP4-71.</title>
        <authorList>
            <person name="Park J.-S."/>
        </authorList>
    </citation>
    <scope>NUCLEOTIDE SEQUENCE [LARGE SCALE GENOMIC DNA]</scope>
    <source>
        <strain evidence="1 2">176CP4-71</strain>
    </source>
</reference>